<dbReference type="Gene3D" id="3.30.300.20">
    <property type="match status" value="1"/>
</dbReference>
<proteinExistence type="predicted"/>
<dbReference type="InterPro" id="IPR052924">
    <property type="entry name" value="OsmC/Ohr_hydroprdx_reductase"/>
</dbReference>
<dbReference type="PANTHER" id="PTHR35368:SF1">
    <property type="entry name" value="HYDROPEROXIDE REDUCTASE"/>
    <property type="match status" value="1"/>
</dbReference>
<dbReference type="Pfam" id="PF02566">
    <property type="entry name" value="OsmC"/>
    <property type="match status" value="1"/>
</dbReference>
<keyword evidence="2" id="KW-1185">Reference proteome</keyword>
<dbReference type="Proteomes" id="UP001595752">
    <property type="component" value="Unassembled WGS sequence"/>
</dbReference>
<accession>A0ABV8B3L6</accession>
<protein>
    <submittedName>
        <fullName evidence="1">OsmC family protein</fullName>
        <ecNumber evidence="1">1.11.1.-</ecNumber>
    </submittedName>
</protein>
<gene>
    <name evidence="1" type="ORF">ACFOU2_15560</name>
</gene>
<evidence type="ECO:0000313" key="2">
    <source>
        <dbReference type="Proteomes" id="UP001595752"/>
    </source>
</evidence>
<keyword evidence="1" id="KW-0575">Peroxidase</keyword>
<dbReference type="GO" id="GO:0004601">
    <property type="term" value="F:peroxidase activity"/>
    <property type="evidence" value="ECO:0007669"/>
    <property type="project" value="UniProtKB-KW"/>
</dbReference>
<dbReference type="EC" id="1.11.1.-" evidence="1"/>
<dbReference type="SUPFAM" id="SSF82784">
    <property type="entry name" value="OsmC-like"/>
    <property type="match status" value="1"/>
</dbReference>
<dbReference type="RefSeq" id="WP_377916637.1">
    <property type="nucleotide sequence ID" value="NZ_JBHRZT010000067.1"/>
</dbReference>
<organism evidence="1 2">
    <name type="scientific">Bacillus songklensis</name>
    <dbReference type="NCBI Taxonomy" id="1069116"/>
    <lineage>
        <taxon>Bacteria</taxon>
        <taxon>Bacillati</taxon>
        <taxon>Bacillota</taxon>
        <taxon>Bacilli</taxon>
        <taxon>Bacillales</taxon>
        <taxon>Bacillaceae</taxon>
        <taxon>Bacillus</taxon>
    </lineage>
</organism>
<comment type="caution">
    <text evidence="1">The sequence shown here is derived from an EMBL/GenBank/DDBJ whole genome shotgun (WGS) entry which is preliminary data.</text>
</comment>
<dbReference type="InterPro" id="IPR015946">
    <property type="entry name" value="KH_dom-like_a/b"/>
</dbReference>
<dbReference type="PANTHER" id="PTHR35368">
    <property type="entry name" value="HYDROPEROXIDE REDUCTASE"/>
    <property type="match status" value="1"/>
</dbReference>
<dbReference type="EMBL" id="JBHRZT010000067">
    <property type="protein sequence ID" value="MFC3884807.1"/>
    <property type="molecule type" value="Genomic_DNA"/>
</dbReference>
<sequence>MENKLTFHVAGNTKGMQTVVKSGNHTITIDEPPTMGGQDTGADPLTTLLSALAGCENVVANVVAKELNFDLQGIEFDIKGILDPRGFMGDPNVRPYFEKVTIHAKVKTSESQERINELQRITDSRCPVYTTLKAANVELETNWTKA</sequence>
<evidence type="ECO:0000313" key="1">
    <source>
        <dbReference type="EMBL" id="MFC3884807.1"/>
    </source>
</evidence>
<name>A0ABV8B3L6_9BACI</name>
<dbReference type="InterPro" id="IPR003718">
    <property type="entry name" value="OsmC/Ohr_fam"/>
</dbReference>
<dbReference type="InterPro" id="IPR036102">
    <property type="entry name" value="OsmC/Ohrsf"/>
</dbReference>
<reference evidence="2" key="1">
    <citation type="journal article" date="2019" name="Int. J. Syst. Evol. Microbiol.">
        <title>The Global Catalogue of Microorganisms (GCM) 10K type strain sequencing project: providing services to taxonomists for standard genome sequencing and annotation.</title>
        <authorList>
            <consortium name="The Broad Institute Genomics Platform"/>
            <consortium name="The Broad Institute Genome Sequencing Center for Infectious Disease"/>
            <person name="Wu L."/>
            <person name="Ma J."/>
        </authorList>
    </citation>
    <scope>NUCLEOTIDE SEQUENCE [LARGE SCALE GENOMIC DNA]</scope>
    <source>
        <strain evidence="2">CCUG 61889</strain>
    </source>
</reference>
<keyword evidence="1" id="KW-0560">Oxidoreductase</keyword>